<evidence type="ECO:0000256" key="1">
    <source>
        <dbReference type="SAM" id="Phobius"/>
    </source>
</evidence>
<feature type="signal peptide" evidence="2">
    <location>
        <begin position="1"/>
        <end position="31"/>
    </location>
</feature>
<dbReference type="EMBL" id="VNIM01000031">
    <property type="protein sequence ID" value="TVV74587.1"/>
    <property type="molecule type" value="Genomic_DNA"/>
</dbReference>
<keyword evidence="1" id="KW-1133">Transmembrane helix</keyword>
<feature type="transmembrane region" description="Helical" evidence="1">
    <location>
        <begin position="182"/>
        <end position="200"/>
    </location>
</feature>
<protein>
    <submittedName>
        <fullName evidence="3">HupE/UreJ family protein</fullName>
    </submittedName>
</protein>
<keyword evidence="1" id="KW-0812">Transmembrane</keyword>
<keyword evidence="1" id="KW-0472">Membrane</keyword>
<gene>
    <name evidence="3" type="ORF">FOY91_09455</name>
</gene>
<comment type="caution">
    <text evidence="3">The sequence shown here is derived from an EMBL/GenBank/DDBJ whole genome shotgun (WGS) entry which is preliminary data.</text>
</comment>
<feature type="transmembrane region" description="Helical" evidence="1">
    <location>
        <begin position="212"/>
        <end position="230"/>
    </location>
</feature>
<evidence type="ECO:0000313" key="4">
    <source>
        <dbReference type="Proteomes" id="UP000318681"/>
    </source>
</evidence>
<accession>A0A558R5F8</accession>
<dbReference type="Pfam" id="PF13795">
    <property type="entry name" value="HupE_UreJ_2"/>
    <property type="match status" value="1"/>
</dbReference>
<dbReference type="OrthoDB" id="9808870at2"/>
<keyword evidence="4" id="KW-1185">Reference proteome</keyword>
<name>A0A558R5F8_9SPHN</name>
<reference evidence="3 4" key="1">
    <citation type="submission" date="2019-07" db="EMBL/GenBank/DDBJ databases">
        <title>Sphingomonas solaris sp. nov., isolated from a solar panel from Boston, Massachusetts.</title>
        <authorList>
            <person name="Tanner K."/>
            <person name="Pascual J."/>
            <person name="Mancuso C."/>
            <person name="Pereto J."/>
            <person name="Khalil A."/>
            <person name="Vilanova C."/>
        </authorList>
    </citation>
    <scope>NUCLEOTIDE SEQUENCE [LARGE SCALE GENOMIC DNA]</scope>
    <source>
        <strain evidence="3 4">R4DWN</strain>
    </source>
</reference>
<dbReference type="InterPro" id="IPR032809">
    <property type="entry name" value="Put_HupE_UreJ"/>
</dbReference>
<evidence type="ECO:0000256" key="2">
    <source>
        <dbReference type="SAM" id="SignalP"/>
    </source>
</evidence>
<sequence length="239" mass="25971">MADHPLARRARRLAVCAVPLIVAMLADSALAHGVAEGDKAFIQNNPGVNIIPYIYLGAKRMVTGYDHLLFLFGVIFFLYRLKDVGKYVTLFAIGHSTTLLIGVLGNVHANPFVVDAIIGLSVVYKALDNLGAFKTVLGFEPNQKAAVLIFGFFHGFGLATKLQDLVASRDGLFTNLVSFNVGVEMGQFMALSVILILMTLWRRTPNFTRSIVVANTLLMTAGVVLVGYQLTGYFTETVA</sequence>
<feature type="transmembrane region" description="Helical" evidence="1">
    <location>
        <begin position="88"/>
        <end position="107"/>
    </location>
</feature>
<organism evidence="3 4">
    <name type="scientific">Alterirhizorhabdus solaris</name>
    <dbReference type="NCBI Taxonomy" id="2529389"/>
    <lineage>
        <taxon>Bacteria</taxon>
        <taxon>Pseudomonadati</taxon>
        <taxon>Pseudomonadota</taxon>
        <taxon>Alphaproteobacteria</taxon>
        <taxon>Sphingomonadales</taxon>
        <taxon>Rhizorhabdaceae</taxon>
        <taxon>Alterirhizorhabdus</taxon>
    </lineage>
</organism>
<proteinExistence type="predicted"/>
<evidence type="ECO:0000313" key="3">
    <source>
        <dbReference type="EMBL" id="TVV74587.1"/>
    </source>
</evidence>
<feature type="chain" id="PRO_5022088741" evidence="2">
    <location>
        <begin position="32"/>
        <end position="239"/>
    </location>
</feature>
<dbReference type="RefSeq" id="WP_145150535.1">
    <property type="nucleotide sequence ID" value="NZ_VNIM01000031.1"/>
</dbReference>
<dbReference type="Proteomes" id="UP000318681">
    <property type="component" value="Unassembled WGS sequence"/>
</dbReference>
<feature type="transmembrane region" description="Helical" evidence="1">
    <location>
        <begin position="62"/>
        <end position="81"/>
    </location>
</feature>
<keyword evidence="2" id="KW-0732">Signal</keyword>
<dbReference type="AlphaFoldDB" id="A0A558R5F8"/>